<dbReference type="AlphaFoldDB" id="A0A6P6I559"/>
<keyword evidence="1" id="KW-1185">Reference proteome</keyword>
<evidence type="ECO:0000313" key="2">
    <source>
        <dbReference type="RefSeq" id="XP_025782273.1"/>
    </source>
</evidence>
<reference evidence="2" key="1">
    <citation type="submission" date="2025-08" db="UniProtKB">
        <authorList>
            <consortium name="RefSeq"/>
        </authorList>
    </citation>
    <scope>IDENTIFICATION</scope>
    <source>
        <tissue evidence="2">Blood</tissue>
    </source>
</reference>
<dbReference type="GO" id="GO:0005856">
    <property type="term" value="C:cytoskeleton"/>
    <property type="evidence" value="ECO:0007669"/>
    <property type="project" value="TreeGrafter"/>
</dbReference>
<accession>A0A6P6I559</accession>
<dbReference type="CTD" id="440836"/>
<sequence length="218" mass="23848">MGSDVWVGPWRPHRPRGPIAALYRGPGPKYMLPPNTGYILHDPSRPRAPAFSFGARLPTQQTSCGPGPGHLIPARMTVRGPDGTPAYSIYGRPRHAAPFLTPGPGRYFPERAGNATYPSAPRHTIAPRNWGIHAEPQTPEAVLVAMPLGGIDLKKKVVLTQAPAKSGQQLELPEAFCPQLMNKILQGEWVTRSAWTWYLPGWLQATRLEDASSPDQNV</sequence>
<dbReference type="InterPro" id="IPR051291">
    <property type="entry name" value="CIMAP"/>
</dbReference>
<dbReference type="PANTHER" id="PTHR21580">
    <property type="entry name" value="SHIPPO-1-RELATED"/>
    <property type="match status" value="1"/>
</dbReference>
<dbReference type="PANTHER" id="PTHR21580:SF19">
    <property type="entry name" value="OUTER DENSE FIBER PROTEIN 3B"/>
    <property type="match status" value="1"/>
</dbReference>
<dbReference type="Pfam" id="PF07004">
    <property type="entry name" value="SHIPPO-rpt"/>
    <property type="match status" value="3"/>
</dbReference>
<protein>
    <submittedName>
        <fullName evidence="2">Outer dense fiber protein 3B</fullName>
    </submittedName>
</protein>
<dbReference type="KEGG" id="pcoo:112863379"/>
<gene>
    <name evidence="2" type="primary">ODF3B</name>
</gene>
<dbReference type="GeneID" id="112863379"/>
<dbReference type="Proteomes" id="UP000515131">
    <property type="component" value="Unplaced"/>
</dbReference>
<organism evidence="1 2">
    <name type="scientific">Puma concolor</name>
    <name type="common">Mountain lion</name>
    <name type="synonym">Felis concolor</name>
    <dbReference type="NCBI Taxonomy" id="9696"/>
    <lineage>
        <taxon>Eukaryota</taxon>
        <taxon>Metazoa</taxon>
        <taxon>Chordata</taxon>
        <taxon>Craniata</taxon>
        <taxon>Vertebrata</taxon>
        <taxon>Euteleostomi</taxon>
        <taxon>Mammalia</taxon>
        <taxon>Eutheria</taxon>
        <taxon>Laurasiatheria</taxon>
        <taxon>Carnivora</taxon>
        <taxon>Feliformia</taxon>
        <taxon>Felidae</taxon>
        <taxon>Felinae</taxon>
        <taxon>Puma</taxon>
    </lineage>
</organism>
<dbReference type="InterPro" id="IPR010736">
    <property type="entry name" value="SHIPPO-rpt"/>
</dbReference>
<dbReference type="RefSeq" id="XP_025782273.1">
    <property type="nucleotide sequence ID" value="XM_025926488.1"/>
</dbReference>
<evidence type="ECO:0000313" key="1">
    <source>
        <dbReference type="Proteomes" id="UP000515131"/>
    </source>
</evidence>
<proteinExistence type="predicted"/>
<name>A0A6P6I559_PUMCO</name>